<name>A0A3L7AEW3_9HYPH</name>
<dbReference type="EMBL" id="RCTF01000009">
    <property type="protein sequence ID" value="RLP78228.1"/>
    <property type="molecule type" value="Genomic_DNA"/>
</dbReference>
<keyword evidence="1" id="KW-1133">Transmembrane helix</keyword>
<keyword evidence="4" id="KW-1185">Reference proteome</keyword>
<evidence type="ECO:0000256" key="1">
    <source>
        <dbReference type="SAM" id="Phobius"/>
    </source>
</evidence>
<dbReference type="Pfam" id="PF08239">
    <property type="entry name" value="SH3_3"/>
    <property type="match status" value="1"/>
</dbReference>
<accession>A0A3L7AEW3</accession>
<dbReference type="RefSeq" id="WP_121623695.1">
    <property type="nucleotide sequence ID" value="NZ_JACIIW010000009.1"/>
</dbReference>
<dbReference type="InterPro" id="IPR003646">
    <property type="entry name" value="SH3-like_bac-type"/>
</dbReference>
<comment type="caution">
    <text evidence="3">The sequence shown here is derived from an EMBL/GenBank/DDBJ whole genome shotgun (WGS) entry which is preliminary data.</text>
</comment>
<protein>
    <recommendedName>
        <fullName evidence="2">SH3b domain-containing protein</fullName>
    </recommendedName>
</protein>
<keyword evidence="1" id="KW-0812">Transmembrane</keyword>
<feature type="transmembrane region" description="Helical" evidence="1">
    <location>
        <begin position="46"/>
        <end position="68"/>
    </location>
</feature>
<dbReference type="Gene3D" id="2.30.30.40">
    <property type="entry name" value="SH3 Domains"/>
    <property type="match status" value="1"/>
</dbReference>
<dbReference type="AlphaFoldDB" id="A0A3L7AEW3"/>
<dbReference type="OrthoDB" id="8421932at2"/>
<proteinExistence type="predicted"/>
<evidence type="ECO:0000259" key="2">
    <source>
        <dbReference type="Pfam" id="PF08239"/>
    </source>
</evidence>
<evidence type="ECO:0000313" key="3">
    <source>
        <dbReference type="EMBL" id="RLP78228.1"/>
    </source>
</evidence>
<gene>
    <name evidence="3" type="ORF">D9R14_12650</name>
</gene>
<organism evidence="3 4">
    <name type="scientific">Xanthobacter tagetidis</name>
    <dbReference type="NCBI Taxonomy" id="60216"/>
    <lineage>
        <taxon>Bacteria</taxon>
        <taxon>Pseudomonadati</taxon>
        <taxon>Pseudomonadota</taxon>
        <taxon>Alphaproteobacteria</taxon>
        <taxon>Hyphomicrobiales</taxon>
        <taxon>Xanthobacteraceae</taxon>
        <taxon>Xanthobacter</taxon>
    </lineage>
</organism>
<reference evidence="3 4" key="1">
    <citation type="submission" date="2018-10" db="EMBL/GenBank/DDBJ databases">
        <title>Xanthobacter tagetidis genome sequencing and assembly.</title>
        <authorList>
            <person name="Maclea K.S."/>
            <person name="Goen A.E."/>
            <person name="Fatima S.A."/>
        </authorList>
    </citation>
    <scope>NUCLEOTIDE SEQUENCE [LARGE SCALE GENOMIC DNA]</scope>
    <source>
        <strain evidence="3 4">ATCC 700314</strain>
    </source>
</reference>
<dbReference type="Proteomes" id="UP000269692">
    <property type="component" value="Unassembled WGS sequence"/>
</dbReference>
<keyword evidence="1" id="KW-0472">Membrane</keyword>
<sequence>MSGLQRAQRRIAPRTVSEAMLSKASARRRPAVRSRIPRAEGVTLPALWRLLAIAACAVILGGGGLLAFQFVEATAPAPAPEDHRRLAIKAASILGSPAAPERPKAEVAPTAEDFARPAFLEPLPAAGDQPGPATAPAREAGAVPDTVASAAPGPQVAALETAMPAPAPLPPERPQVAAERTARIVFDVTMRSGPRRGASAIGQLDRNARVTLIGCKSWCEVVADGKRGFVYSRAVDRKS</sequence>
<evidence type="ECO:0000313" key="4">
    <source>
        <dbReference type="Proteomes" id="UP000269692"/>
    </source>
</evidence>
<feature type="domain" description="SH3b" evidence="2">
    <location>
        <begin position="188"/>
        <end position="235"/>
    </location>
</feature>